<evidence type="ECO:0000313" key="1">
    <source>
        <dbReference type="EMBL" id="SUI46955.1"/>
    </source>
</evidence>
<protein>
    <submittedName>
        <fullName evidence="1">Uncharacterized protein</fullName>
    </submittedName>
</protein>
<reference evidence="1 2" key="1">
    <citation type="submission" date="2018-06" db="EMBL/GenBank/DDBJ databases">
        <authorList>
            <consortium name="Pathogen Informatics"/>
            <person name="Doyle S."/>
        </authorList>
    </citation>
    <scope>NUCLEOTIDE SEQUENCE [LARGE SCALE GENOMIC DNA]</scope>
    <source>
        <strain evidence="1 2">NCTC11544</strain>
    </source>
</reference>
<dbReference type="Proteomes" id="UP000255529">
    <property type="component" value="Unassembled WGS sequence"/>
</dbReference>
<evidence type="ECO:0000313" key="2">
    <source>
        <dbReference type="Proteomes" id="UP000255529"/>
    </source>
</evidence>
<accession>A0A379YLH6</accession>
<organism evidence="1 2">
    <name type="scientific">Serratia quinivorans</name>
    <dbReference type="NCBI Taxonomy" id="137545"/>
    <lineage>
        <taxon>Bacteria</taxon>
        <taxon>Pseudomonadati</taxon>
        <taxon>Pseudomonadota</taxon>
        <taxon>Gammaproteobacteria</taxon>
        <taxon>Enterobacterales</taxon>
        <taxon>Yersiniaceae</taxon>
        <taxon>Serratia</taxon>
    </lineage>
</organism>
<dbReference type="AlphaFoldDB" id="A0A379YLH6"/>
<dbReference type="RefSeq" id="WP_012005927.1">
    <property type="nucleotide sequence ID" value="NZ_CAMKUF010000002.1"/>
</dbReference>
<sequence length="161" mass="19004">MEIDATERYTLRAGEFRYQITVSKSDEKTAEYYLDFKKITQEMRTWFAHVYTDPDFLDNAYAIEFYDIKALSLATRQGRSAFDTYTPMGYTFSERERLFVDGIGKTIIVFVTQYQAKLVFSVPLRPALAKIYDSLLKKHAQRVQYLYKMEFIKDGLYVIEI</sequence>
<proteinExistence type="predicted"/>
<name>A0A379YLH6_9GAMM</name>
<dbReference type="EMBL" id="UGYN01000002">
    <property type="protein sequence ID" value="SUI46955.1"/>
    <property type="molecule type" value="Genomic_DNA"/>
</dbReference>
<gene>
    <name evidence="1" type="ORF">NCTC11544_00702</name>
</gene>